<evidence type="ECO:0000313" key="3">
    <source>
        <dbReference type="Proteomes" id="UP001214757"/>
    </source>
</evidence>
<dbReference type="EMBL" id="JAQRFO010000080">
    <property type="protein sequence ID" value="MDC9623937.1"/>
    <property type="molecule type" value="Genomic_DNA"/>
</dbReference>
<gene>
    <name evidence="2" type="ORF">PSI22_20430</name>
</gene>
<protein>
    <recommendedName>
        <fullName evidence="1">Plasmid pRiA4b Orf3-like domain-containing protein</fullName>
    </recommendedName>
</protein>
<dbReference type="RefSeq" id="WP_273581342.1">
    <property type="nucleotide sequence ID" value="NZ_JAQRFO010000080.1"/>
</dbReference>
<dbReference type="Pfam" id="PF07929">
    <property type="entry name" value="PRiA4_ORF3"/>
    <property type="match status" value="1"/>
</dbReference>
<name>A0ABT5MCH9_9GAMM</name>
<keyword evidence="3" id="KW-1185">Reference proteome</keyword>
<proteinExistence type="predicted"/>
<reference evidence="2 3" key="1">
    <citation type="submission" date="2023-02" db="EMBL/GenBank/DDBJ databases">
        <title>Entomopathogenic bacteria.</title>
        <authorList>
            <person name="Machado R.A."/>
        </authorList>
    </citation>
    <scope>NUCLEOTIDE SEQUENCE [LARGE SCALE GENOMIC DNA]</scope>
    <source>
        <strain evidence="2 3">XENO-7</strain>
    </source>
</reference>
<dbReference type="InterPro" id="IPR012912">
    <property type="entry name" value="Plasmid_pRiA4b_Orf3-like"/>
</dbReference>
<sequence>MSALWFGCFRLSGKTSLVAFHSFIQIAQRWCNDHLHPFRIYGKNYGISYSGGIAFPDNPYKITLDDFKFVYPKN</sequence>
<evidence type="ECO:0000313" key="2">
    <source>
        <dbReference type="EMBL" id="MDC9623937.1"/>
    </source>
</evidence>
<comment type="caution">
    <text evidence="2">The sequence shown here is derived from an EMBL/GenBank/DDBJ whole genome shotgun (WGS) entry which is preliminary data.</text>
</comment>
<dbReference type="SUPFAM" id="SSF159941">
    <property type="entry name" value="MM3350-like"/>
    <property type="match status" value="1"/>
</dbReference>
<dbReference type="InterPro" id="IPR024047">
    <property type="entry name" value="MM3350-like_sf"/>
</dbReference>
<dbReference type="Proteomes" id="UP001214757">
    <property type="component" value="Unassembled WGS sequence"/>
</dbReference>
<dbReference type="Gene3D" id="3.10.290.30">
    <property type="entry name" value="MM3350-like"/>
    <property type="match status" value="1"/>
</dbReference>
<organism evidence="2 3">
    <name type="scientific">Xenorhabdus aichiensis</name>
    <dbReference type="NCBI Taxonomy" id="3025874"/>
    <lineage>
        <taxon>Bacteria</taxon>
        <taxon>Pseudomonadati</taxon>
        <taxon>Pseudomonadota</taxon>
        <taxon>Gammaproteobacteria</taxon>
        <taxon>Enterobacterales</taxon>
        <taxon>Morganellaceae</taxon>
        <taxon>Xenorhabdus</taxon>
    </lineage>
</organism>
<feature type="domain" description="Plasmid pRiA4b Orf3-like" evidence="1">
    <location>
        <begin position="10"/>
        <end position="47"/>
    </location>
</feature>
<evidence type="ECO:0000259" key="1">
    <source>
        <dbReference type="Pfam" id="PF07929"/>
    </source>
</evidence>
<accession>A0ABT5MCH9</accession>